<dbReference type="PANTHER" id="PTHR14614:SF130">
    <property type="entry name" value="PROTEIN-LYSINE N-METHYLTRANSFERASE EEF2KMT"/>
    <property type="match status" value="1"/>
</dbReference>
<dbReference type="SUPFAM" id="SSF53335">
    <property type="entry name" value="S-adenosyl-L-methionine-dependent methyltransferases"/>
    <property type="match status" value="1"/>
</dbReference>
<gene>
    <name evidence="1" type="ORF">PLXY2_LOCUS5393</name>
</gene>
<dbReference type="Gene3D" id="3.40.50.150">
    <property type="entry name" value="Vaccinia Virus protein VP39"/>
    <property type="match status" value="1"/>
</dbReference>
<dbReference type="Pfam" id="PF10294">
    <property type="entry name" value="Methyltransf_16"/>
    <property type="match status" value="1"/>
</dbReference>
<proteinExistence type="predicted"/>
<dbReference type="InterPro" id="IPR029063">
    <property type="entry name" value="SAM-dependent_MTases_sf"/>
</dbReference>
<dbReference type="GO" id="GO:0032991">
    <property type="term" value="C:protein-containing complex"/>
    <property type="evidence" value="ECO:0007669"/>
    <property type="project" value="TreeGrafter"/>
</dbReference>
<dbReference type="EMBL" id="CAJHNJ030000016">
    <property type="protein sequence ID" value="CAG9114517.1"/>
    <property type="molecule type" value="Genomic_DNA"/>
</dbReference>
<protein>
    <submittedName>
        <fullName evidence="1">(diamondback moth) hypothetical protein</fullName>
    </submittedName>
</protein>
<comment type="caution">
    <text evidence="1">The sequence shown here is derived from an EMBL/GenBank/DDBJ whole genome shotgun (WGS) entry which is preliminary data.</text>
</comment>
<name>A0A8S4EFY7_PLUXY</name>
<dbReference type="InterPro" id="IPR019410">
    <property type="entry name" value="Methyltransf_16"/>
</dbReference>
<keyword evidence="2" id="KW-1185">Reference proteome</keyword>
<sequence length="322" mass="37154">MSEECSVHAKLISLVIKYYRGSLEFTADDVPPMSWAIQEQFLSMTVYNSKLLQYPVNKNFNRLFFKKLIAFLKTEEIHDDFYTFLCSVMSDPKDAFSFVHYVVDNDITKTIIIRQTNSMVVNGTTGLKTWEAAFMLADWALCNPQVFKRKNILELGSGVGFTGIAIAKFCEPSALCLTDHHRTVLDIICRNIEINLPNMDKETNELVTIYKTNNATIKTLLLDWEYIDDDVTDLTPDVIIGADIVYDPSILQPLCNVFQTYFKKNSQLEIYIESVIRNPDTFKMFVQLLEHSGYKCESLPQPLPVHIHWDRFNERCLLKITK</sequence>
<evidence type="ECO:0000313" key="2">
    <source>
        <dbReference type="Proteomes" id="UP000653454"/>
    </source>
</evidence>
<organism evidence="1 2">
    <name type="scientific">Plutella xylostella</name>
    <name type="common">Diamondback moth</name>
    <name type="synonym">Plutella maculipennis</name>
    <dbReference type="NCBI Taxonomy" id="51655"/>
    <lineage>
        <taxon>Eukaryota</taxon>
        <taxon>Metazoa</taxon>
        <taxon>Ecdysozoa</taxon>
        <taxon>Arthropoda</taxon>
        <taxon>Hexapoda</taxon>
        <taxon>Insecta</taxon>
        <taxon>Pterygota</taxon>
        <taxon>Neoptera</taxon>
        <taxon>Endopterygota</taxon>
        <taxon>Lepidoptera</taxon>
        <taxon>Glossata</taxon>
        <taxon>Ditrysia</taxon>
        <taxon>Yponomeutoidea</taxon>
        <taxon>Plutellidae</taxon>
        <taxon>Plutella</taxon>
    </lineage>
</organism>
<evidence type="ECO:0000313" key="1">
    <source>
        <dbReference type="EMBL" id="CAG9114517.1"/>
    </source>
</evidence>
<reference evidence="1" key="1">
    <citation type="submission" date="2020-11" db="EMBL/GenBank/DDBJ databases">
        <authorList>
            <person name="Whiteford S."/>
        </authorList>
    </citation>
    <scope>NUCLEOTIDE SEQUENCE</scope>
</reference>
<dbReference type="AlphaFoldDB" id="A0A8S4EFY7"/>
<accession>A0A8S4EFY7</accession>
<dbReference type="Proteomes" id="UP000653454">
    <property type="component" value="Unassembled WGS sequence"/>
</dbReference>
<dbReference type="PANTHER" id="PTHR14614">
    <property type="entry name" value="HEPATOCELLULAR CARCINOMA-ASSOCIATED ANTIGEN"/>
    <property type="match status" value="1"/>
</dbReference>